<dbReference type="PROSITE" id="PS00211">
    <property type="entry name" value="ABC_TRANSPORTER_1"/>
    <property type="match status" value="1"/>
</dbReference>
<gene>
    <name evidence="5" type="ORF">DEH80_11730</name>
</gene>
<keyword evidence="1" id="KW-0813">Transport</keyword>
<dbReference type="SMART" id="SM00382">
    <property type="entry name" value="AAA"/>
    <property type="match status" value="1"/>
</dbReference>
<dbReference type="EMBL" id="QEQK01000010">
    <property type="protein sequence ID" value="PWN55458.1"/>
    <property type="molecule type" value="Genomic_DNA"/>
</dbReference>
<dbReference type="Proteomes" id="UP000251800">
    <property type="component" value="Unassembled WGS sequence"/>
</dbReference>
<dbReference type="FunFam" id="3.40.50.300:FF:000042">
    <property type="entry name" value="Maltose/maltodextrin ABC transporter, ATP-binding protein"/>
    <property type="match status" value="1"/>
</dbReference>
<dbReference type="GO" id="GO:0005524">
    <property type="term" value="F:ATP binding"/>
    <property type="evidence" value="ECO:0007669"/>
    <property type="project" value="UniProtKB-KW"/>
</dbReference>
<feature type="domain" description="ABC transporter" evidence="4">
    <location>
        <begin position="7"/>
        <end position="237"/>
    </location>
</feature>
<dbReference type="Pfam" id="PF08402">
    <property type="entry name" value="TOBE_2"/>
    <property type="match status" value="1"/>
</dbReference>
<comment type="caution">
    <text evidence="5">The sequence shown here is derived from an EMBL/GenBank/DDBJ whole genome shotgun (WGS) entry which is preliminary data.</text>
</comment>
<keyword evidence="3 5" id="KW-0067">ATP-binding</keyword>
<dbReference type="PANTHER" id="PTHR43875:SF1">
    <property type="entry name" value="OSMOPROTECTIVE COMPOUNDS UPTAKE ATP-BINDING PROTEIN GGTA"/>
    <property type="match status" value="1"/>
</dbReference>
<accession>A0A363UJ57</accession>
<dbReference type="Gene3D" id="2.40.50.100">
    <property type="match status" value="1"/>
</dbReference>
<dbReference type="Gene3D" id="2.40.50.140">
    <property type="entry name" value="Nucleic acid-binding proteins"/>
    <property type="match status" value="1"/>
</dbReference>
<dbReference type="PROSITE" id="PS50893">
    <property type="entry name" value="ABC_TRANSPORTER_2"/>
    <property type="match status" value="1"/>
</dbReference>
<dbReference type="InterPro" id="IPR013611">
    <property type="entry name" value="Transp-assoc_OB_typ2"/>
</dbReference>
<dbReference type="GO" id="GO:0016887">
    <property type="term" value="F:ATP hydrolysis activity"/>
    <property type="evidence" value="ECO:0007669"/>
    <property type="project" value="InterPro"/>
</dbReference>
<keyword evidence="6" id="KW-1185">Reference proteome</keyword>
<dbReference type="GO" id="GO:0055052">
    <property type="term" value="C:ATP-binding cassette (ABC) transporter complex, substrate-binding subunit-containing"/>
    <property type="evidence" value="ECO:0007669"/>
    <property type="project" value="TreeGrafter"/>
</dbReference>
<proteinExistence type="predicted"/>
<dbReference type="InterPro" id="IPR008995">
    <property type="entry name" value="Mo/tungstate-bd_C_term_dom"/>
</dbReference>
<sequence length="357" mass="38030">MSAAAGLSLRGLHVELGGRPVLRNIDLEAEAGEFVVLAGPSGSGKSTLLRAIAGLVPTAGGQIEAGGAVLDGLSPGKREVALVFQDHALLPHLSVADNLAFGLRARGISRRDGRQQAAEVAGRLGLEALLDRPAAQLSGGERQRVALGRAMLRNARLVLMDEPLSSLDAPLRARMRQEILELHRRQGWTTVYVTHDQAEALSMADRLGVLVDGQLQQFDAPRALYSRPALVSVAAFLGNPAMQLLPAESADDQTRLLGAVCPSAPRQEGLLAGVRAEQLHVSGSRWAPARADDWRVPAQVLRLEHLGDVQWLHLQAGAQTVVVRVEPEAAFELGATVELGLSPEAIRWFDAKTGQAL</sequence>
<organism evidence="5 6">
    <name type="scientific">Abyssibacter profundi</name>
    <dbReference type="NCBI Taxonomy" id="2182787"/>
    <lineage>
        <taxon>Bacteria</taxon>
        <taxon>Pseudomonadati</taxon>
        <taxon>Pseudomonadota</taxon>
        <taxon>Gammaproteobacteria</taxon>
        <taxon>Chromatiales</taxon>
        <taxon>Oceanococcaceae</taxon>
        <taxon>Abyssibacter</taxon>
    </lineage>
</organism>
<dbReference type="RefSeq" id="WP_109720697.1">
    <property type="nucleotide sequence ID" value="NZ_QEQK01000010.1"/>
</dbReference>
<dbReference type="InterPro" id="IPR017871">
    <property type="entry name" value="ABC_transporter-like_CS"/>
</dbReference>
<evidence type="ECO:0000259" key="4">
    <source>
        <dbReference type="PROSITE" id="PS50893"/>
    </source>
</evidence>
<dbReference type="PANTHER" id="PTHR43875">
    <property type="entry name" value="MALTODEXTRIN IMPORT ATP-BINDING PROTEIN MSMX"/>
    <property type="match status" value="1"/>
</dbReference>
<evidence type="ECO:0000313" key="6">
    <source>
        <dbReference type="Proteomes" id="UP000251800"/>
    </source>
</evidence>
<dbReference type="InterPro" id="IPR027417">
    <property type="entry name" value="P-loop_NTPase"/>
</dbReference>
<dbReference type="Gene3D" id="3.40.50.300">
    <property type="entry name" value="P-loop containing nucleotide triphosphate hydrolases"/>
    <property type="match status" value="1"/>
</dbReference>
<dbReference type="AlphaFoldDB" id="A0A363UJ57"/>
<dbReference type="InterPro" id="IPR012340">
    <property type="entry name" value="NA-bd_OB-fold"/>
</dbReference>
<protein>
    <submittedName>
        <fullName evidence="5">Glycerol-3-phosphate ABC transporter ATP-binding protein</fullName>
    </submittedName>
</protein>
<evidence type="ECO:0000256" key="3">
    <source>
        <dbReference type="ARBA" id="ARBA00022840"/>
    </source>
</evidence>
<dbReference type="InterPro" id="IPR047641">
    <property type="entry name" value="ABC_transpr_MalK/UgpC-like"/>
</dbReference>
<keyword evidence="2" id="KW-0547">Nucleotide-binding</keyword>
<dbReference type="Pfam" id="PF00005">
    <property type="entry name" value="ABC_tran"/>
    <property type="match status" value="1"/>
</dbReference>
<name>A0A363UJ57_9GAMM</name>
<dbReference type="InterPro" id="IPR003593">
    <property type="entry name" value="AAA+_ATPase"/>
</dbReference>
<dbReference type="InterPro" id="IPR003439">
    <property type="entry name" value="ABC_transporter-like_ATP-bd"/>
</dbReference>
<reference evidence="5 6" key="1">
    <citation type="submission" date="2018-05" db="EMBL/GenBank/DDBJ databases">
        <title>Abyssibacter profundi OUC007T gen. nov., sp. nov, a marine bacterium isolated from seawater of the Mariana Trench.</title>
        <authorList>
            <person name="Zhou S."/>
        </authorList>
    </citation>
    <scope>NUCLEOTIDE SEQUENCE [LARGE SCALE GENOMIC DNA]</scope>
    <source>
        <strain evidence="5 6">OUC007</strain>
    </source>
</reference>
<evidence type="ECO:0000256" key="2">
    <source>
        <dbReference type="ARBA" id="ARBA00022741"/>
    </source>
</evidence>
<dbReference type="SUPFAM" id="SSF50331">
    <property type="entry name" value="MOP-like"/>
    <property type="match status" value="1"/>
</dbReference>
<dbReference type="OrthoDB" id="9802264at2"/>
<evidence type="ECO:0000313" key="5">
    <source>
        <dbReference type="EMBL" id="PWN55458.1"/>
    </source>
</evidence>
<evidence type="ECO:0000256" key="1">
    <source>
        <dbReference type="ARBA" id="ARBA00022448"/>
    </source>
</evidence>
<dbReference type="SUPFAM" id="SSF52540">
    <property type="entry name" value="P-loop containing nucleoside triphosphate hydrolases"/>
    <property type="match status" value="1"/>
</dbReference>
<dbReference type="GO" id="GO:0140359">
    <property type="term" value="F:ABC-type transporter activity"/>
    <property type="evidence" value="ECO:0007669"/>
    <property type="project" value="UniProtKB-ARBA"/>
</dbReference>